<comment type="subcellular location">
    <subcellularLocation>
        <location evidence="2">Cytoplasm</location>
    </subcellularLocation>
</comment>
<evidence type="ECO:0000256" key="2">
    <source>
        <dbReference type="HAMAP-Rule" id="MF_00839"/>
    </source>
</evidence>
<dbReference type="InterPro" id="IPR050574">
    <property type="entry name" value="HPF/YfiA_ribosome-assoc"/>
</dbReference>
<dbReference type="InterPro" id="IPR032528">
    <property type="entry name" value="Ribosom_S30AE_C"/>
</dbReference>
<dbReference type="Pfam" id="PF02482">
    <property type="entry name" value="Ribosomal_S30AE"/>
    <property type="match status" value="1"/>
</dbReference>
<dbReference type="PANTHER" id="PTHR33231">
    <property type="entry name" value="30S RIBOSOMAL PROTEIN"/>
    <property type="match status" value="1"/>
</dbReference>
<organism evidence="4 5">
    <name type="scientific">Youngiibacter fragilis 232.1</name>
    <dbReference type="NCBI Taxonomy" id="994573"/>
    <lineage>
        <taxon>Bacteria</taxon>
        <taxon>Bacillati</taxon>
        <taxon>Bacillota</taxon>
        <taxon>Clostridia</taxon>
        <taxon>Eubacteriales</taxon>
        <taxon>Clostridiaceae</taxon>
        <taxon>Youngiibacter</taxon>
    </lineage>
</organism>
<dbReference type="EMBL" id="AXUN02000221">
    <property type="protein sequence ID" value="ETA79219.1"/>
    <property type="molecule type" value="Genomic_DNA"/>
</dbReference>
<dbReference type="GO" id="GO:0043024">
    <property type="term" value="F:ribosomal small subunit binding"/>
    <property type="evidence" value="ECO:0007669"/>
    <property type="project" value="TreeGrafter"/>
</dbReference>
<gene>
    <name evidence="2" type="primary">hpf</name>
    <name evidence="4" type="ORF">T472_0218030</name>
</gene>
<dbReference type="RefSeq" id="WP_023387312.1">
    <property type="nucleotide sequence ID" value="NZ_AXUN02000221.1"/>
</dbReference>
<dbReference type="CDD" id="cd00552">
    <property type="entry name" value="RaiA"/>
    <property type="match status" value="1"/>
</dbReference>
<dbReference type="InterPro" id="IPR034694">
    <property type="entry name" value="HPF_long/plastid"/>
</dbReference>
<dbReference type="Proteomes" id="UP000017747">
    <property type="component" value="Unassembled WGS sequence"/>
</dbReference>
<dbReference type="AlphaFoldDB" id="V7I219"/>
<dbReference type="PANTHER" id="PTHR33231:SF1">
    <property type="entry name" value="30S RIBOSOMAL PROTEIN"/>
    <property type="match status" value="1"/>
</dbReference>
<evidence type="ECO:0000259" key="3">
    <source>
        <dbReference type="Pfam" id="PF16321"/>
    </source>
</evidence>
<comment type="function">
    <text evidence="2">Required for dimerization of active 70S ribosomes into 100S ribosomes in stationary phase; 100S ribosomes are translationally inactive and sometimes present during exponential growth.</text>
</comment>
<dbReference type="GO" id="GO:0045900">
    <property type="term" value="P:negative regulation of translational elongation"/>
    <property type="evidence" value="ECO:0007669"/>
    <property type="project" value="TreeGrafter"/>
</dbReference>
<dbReference type="SUPFAM" id="SSF69754">
    <property type="entry name" value="Ribosome binding protein Y (YfiA homologue)"/>
    <property type="match status" value="1"/>
</dbReference>
<name>V7I219_9CLOT</name>
<dbReference type="InterPro" id="IPR038416">
    <property type="entry name" value="Ribosom_S30AE_C_sf"/>
</dbReference>
<dbReference type="NCBIfam" id="TIGR00741">
    <property type="entry name" value="yfiA"/>
    <property type="match status" value="1"/>
</dbReference>
<comment type="subunit">
    <text evidence="2">Interacts with 100S ribosomes.</text>
</comment>
<feature type="domain" description="Sigma 54 modulation/S30EA ribosomal protein C-terminal" evidence="3">
    <location>
        <begin position="117"/>
        <end position="171"/>
    </location>
</feature>
<dbReference type="Gene3D" id="3.30.505.50">
    <property type="entry name" value="Sigma 54 modulation/S30EA ribosomal protein, C-terminal domain"/>
    <property type="match status" value="1"/>
</dbReference>
<dbReference type="InterPro" id="IPR036567">
    <property type="entry name" value="RHF-like"/>
</dbReference>
<keyword evidence="1 2" id="KW-0810">Translation regulation</keyword>
<protein>
    <recommendedName>
        <fullName evidence="2">Ribosome hibernation promoting factor</fullName>
        <shortName evidence="2">HPF</shortName>
    </recommendedName>
</protein>
<dbReference type="GO" id="GO:0022627">
    <property type="term" value="C:cytosolic small ribosomal subunit"/>
    <property type="evidence" value="ECO:0007669"/>
    <property type="project" value="TreeGrafter"/>
</dbReference>
<dbReference type="PATRIC" id="fig|994573.3.peg.3424"/>
<evidence type="ECO:0000313" key="4">
    <source>
        <dbReference type="EMBL" id="ETA79219.1"/>
    </source>
</evidence>
<reference evidence="4 5" key="1">
    <citation type="journal article" date="2014" name="Genome Announc.">
        <title>Genome Sequence of Youngiibacter fragilis, the Type Strain of the Genus Youngiibacter.</title>
        <authorList>
            <person name="Wawrik C.B."/>
            <person name="Callaghan A.V."/>
            <person name="Stamps B.W."/>
            <person name="Wawrik B."/>
        </authorList>
    </citation>
    <scope>NUCLEOTIDE SEQUENCE [LARGE SCALE GENOMIC DNA]</scope>
    <source>
        <strain evidence="4 5">232.1</strain>
    </source>
</reference>
<dbReference type="eggNOG" id="COG1544">
    <property type="taxonomic scope" value="Bacteria"/>
</dbReference>
<evidence type="ECO:0000313" key="5">
    <source>
        <dbReference type="Proteomes" id="UP000017747"/>
    </source>
</evidence>
<keyword evidence="2" id="KW-0963">Cytoplasm</keyword>
<sequence length="178" mass="20771">MKVSIYAKNIELTQGLKEAVESKLGKLDKYFNQPVEARASLSVIKLNHTFEVTIPFGHVLLRAEESTDDMYKSIDMAQDILERQIRRYKTRIERRQSGESVRFNEAAFNTRYEEEPKEPRIVKTKKISIKPMDKEEAVLQMELLGHDFYVFEDENGDMGVVYKRKDGNYGLIEKELES</sequence>
<dbReference type="STRING" id="994573.T472_0218030"/>
<dbReference type="Gene3D" id="3.30.160.100">
    <property type="entry name" value="Ribosome hibernation promotion factor-like"/>
    <property type="match status" value="1"/>
</dbReference>
<dbReference type="OrthoDB" id="9794975at2"/>
<comment type="similarity">
    <text evidence="2">Belongs to the HPF/YfiA ribosome-associated protein family. Long HPF subfamily.</text>
</comment>
<dbReference type="HAMAP" id="MF_00839">
    <property type="entry name" value="HPF"/>
    <property type="match status" value="1"/>
</dbReference>
<keyword evidence="5" id="KW-1185">Reference proteome</keyword>
<proteinExistence type="inferred from homology"/>
<accession>V7I219</accession>
<evidence type="ECO:0000256" key="1">
    <source>
        <dbReference type="ARBA" id="ARBA00022845"/>
    </source>
</evidence>
<dbReference type="Pfam" id="PF16321">
    <property type="entry name" value="Ribosom_S30AE_C"/>
    <property type="match status" value="1"/>
</dbReference>
<comment type="caution">
    <text evidence="4">The sequence shown here is derived from an EMBL/GenBank/DDBJ whole genome shotgun (WGS) entry which is preliminary data.</text>
</comment>
<dbReference type="InterPro" id="IPR003489">
    <property type="entry name" value="RHF/RaiA"/>
</dbReference>